<dbReference type="Gene3D" id="2.60.120.260">
    <property type="entry name" value="Galactose-binding domain-like"/>
    <property type="match status" value="1"/>
</dbReference>
<organism evidence="2 3">
    <name type="scientific">candidate division KD3-62 bacterium DG_56</name>
    <dbReference type="NCBI Taxonomy" id="1704032"/>
    <lineage>
        <taxon>Bacteria</taxon>
        <taxon>candidate division KD3-62</taxon>
    </lineage>
</organism>
<comment type="caution">
    <text evidence="2">The sequence shown here is derived from an EMBL/GenBank/DDBJ whole genome shotgun (WGS) entry which is preliminary data.</text>
</comment>
<dbReference type="Pfam" id="PF08531">
    <property type="entry name" value="Bac_rhamnosid_N"/>
    <property type="match status" value="1"/>
</dbReference>
<dbReference type="InterPro" id="IPR013737">
    <property type="entry name" value="Bac_rhamnosid_N"/>
</dbReference>
<dbReference type="AlphaFoldDB" id="A0A0S7XPV0"/>
<protein>
    <recommendedName>
        <fullName evidence="1">Bacterial alpha-L-rhamnosidase N-terminal domain-containing protein</fullName>
    </recommendedName>
</protein>
<dbReference type="Proteomes" id="UP000052020">
    <property type="component" value="Unassembled WGS sequence"/>
</dbReference>
<proteinExistence type="predicted"/>
<feature type="domain" description="Bacterial alpha-L-rhamnosidase N-terminal" evidence="1">
    <location>
        <begin position="72"/>
        <end position="125"/>
    </location>
</feature>
<name>A0A0S7XPV0_9BACT</name>
<evidence type="ECO:0000259" key="1">
    <source>
        <dbReference type="Pfam" id="PF08531"/>
    </source>
</evidence>
<dbReference type="EMBL" id="LIZY01000035">
    <property type="protein sequence ID" value="KPJ64235.1"/>
    <property type="molecule type" value="Genomic_DNA"/>
</dbReference>
<evidence type="ECO:0000313" key="3">
    <source>
        <dbReference type="Proteomes" id="UP000052020"/>
    </source>
</evidence>
<sequence length="138" mass="15408">MPHVDDTGRGRRRRWEELMRRTWPIGLVICALLLTAASALAASPWFGKWIWNPPETGDDGWFRHAFDVAAAAQSAKIAVTADNTYELYLNGEQIGRDDNWMTVETYDVAERLKAGRNVLAAHVANPDAVGGGLLDRFR</sequence>
<gene>
    <name evidence="2" type="ORF">AMK68_02035</name>
</gene>
<evidence type="ECO:0000313" key="2">
    <source>
        <dbReference type="EMBL" id="KPJ64235.1"/>
    </source>
</evidence>
<reference evidence="2 3" key="1">
    <citation type="journal article" date="2015" name="Microbiome">
        <title>Genomic resolution of linkages in carbon, nitrogen, and sulfur cycling among widespread estuary sediment bacteria.</title>
        <authorList>
            <person name="Baker B.J."/>
            <person name="Lazar C.S."/>
            <person name="Teske A.P."/>
            <person name="Dick G.J."/>
        </authorList>
    </citation>
    <scope>NUCLEOTIDE SEQUENCE [LARGE SCALE GENOMIC DNA]</scope>
    <source>
        <strain evidence="2">DG_56</strain>
    </source>
</reference>
<dbReference type="InterPro" id="IPR008979">
    <property type="entry name" value="Galactose-bd-like_sf"/>
</dbReference>
<accession>A0A0S7XPV0</accession>
<dbReference type="SUPFAM" id="SSF49785">
    <property type="entry name" value="Galactose-binding domain-like"/>
    <property type="match status" value="1"/>
</dbReference>